<evidence type="ECO:0000313" key="2">
    <source>
        <dbReference type="Proteomes" id="UP000789572"/>
    </source>
</evidence>
<proteinExistence type="predicted"/>
<reference evidence="1" key="1">
    <citation type="submission" date="2021-06" db="EMBL/GenBank/DDBJ databases">
        <authorList>
            <person name="Kallberg Y."/>
            <person name="Tangrot J."/>
            <person name="Rosling A."/>
        </authorList>
    </citation>
    <scope>NUCLEOTIDE SEQUENCE</scope>
    <source>
        <strain evidence="1">IA702</strain>
    </source>
</reference>
<feature type="non-terminal residue" evidence="1">
    <location>
        <position position="63"/>
    </location>
</feature>
<dbReference type="AlphaFoldDB" id="A0A9N9DN53"/>
<dbReference type="Proteomes" id="UP000789572">
    <property type="component" value="Unassembled WGS sequence"/>
</dbReference>
<comment type="caution">
    <text evidence="1">The sequence shown here is derived from an EMBL/GenBank/DDBJ whole genome shotgun (WGS) entry which is preliminary data.</text>
</comment>
<accession>A0A9N9DN53</accession>
<evidence type="ECO:0000313" key="1">
    <source>
        <dbReference type="EMBL" id="CAG8647005.1"/>
    </source>
</evidence>
<keyword evidence="2" id="KW-1185">Reference proteome</keyword>
<organism evidence="1 2">
    <name type="scientific">Paraglomus occultum</name>
    <dbReference type="NCBI Taxonomy" id="144539"/>
    <lineage>
        <taxon>Eukaryota</taxon>
        <taxon>Fungi</taxon>
        <taxon>Fungi incertae sedis</taxon>
        <taxon>Mucoromycota</taxon>
        <taxon>Glomeromycotina</taxon>
        <taxon>Glomeromycetes</taxon>
        <taxon>Paraglomerales</taxon>
        <taxon>Paraglomeraceae</taxon>
        <taxon>Paraglomus</taxon>
    </lineage>
</organism>
<name>A0A9N9DN53_9GLOM</name>
<gene>
    <name evidence="1" type="ORF">POCULU_LOCUS9737</name>
</gene>
<dbReference type="EMBL" id="CAJVPJ010003976">
    <property type="protein sequence ID" value="CAG8647005.1"/>
    <property type="molecule type" value="Genomic_DNA"/>
</dbReference>
<sequence>MLSLTTRLSQASRLALCQMRGAFVRTYASTSSESITITLPEESITPHNIEPPSLEVQVTKEEA</sequence>
<dbReference type="OrthoDB" id="10256198at2759"/>
<protein>
    <submittedName>
        <fullName evidence="1">9821_t:CDS:1</fullName>
    </submittedName>
</protein>